<name>A0A1E4TZQ3_PACTA</name>
<proteinExistence type="predicted"/>
<keyword evidence="3" id="KW-1185">Reference proteome</keyword>
<dbReference type="EMBL" id="KV454012">
    <property type="protein sequence ID" value="ODV97253.1"/>
    <property type="molecule type" value="Genomic_DNA"/>
</dbReference>
<dbReference type="AlphaFoldDB" id="A0A1E4TZQ3"/>
<reference evidence="3" key="1">
    <citation type="submission" date="2016-05" db="EMBL/GenBank/DDBJ databases">
        <title>Comparative genomics of biotechnologically important yeasts.</title>
        <authorList>
            <consortium name="DOE Joint Genome Institute"/>
            <person name="Riley R."/>
            <person name="Haridas S."/>
            <person name="Wolfe K.H."/>
            <person name="Lopes M.R."/>
            <person name="Hittinger C.T."/>
            <person name="Goker M."/>
            <person name="Salamov A."/>
            <person name="Wisecaver J."/>
            <person name="Long T.M."/>
            <person name="Aerts A.L."/>
            <person name="Barry K."/>
            <person name="Choi C."/>
            <person name="Clum A."/>
            <person name="Coughlan A.Y."/>
            <person name="Deshpande S."/>
            <person name="Douglass A.P."/>
            <person name="Hanson S.J."/>
            <person name="Klenk H.-P."/>
            <person name="Labutti K."/>
            <person name="Lapidus A."/>
            <person name="Lindquist E."/>
            <person name="Lipzen A."/>
            <person name="Meier-Kolthoff J.P."/>
            <person name="Ohm R.A."/>
            <person name="Otillar R.P."/>
            <person name="Pangilinan J."/>
            <person name="Peng Y."/>
            <person name="Rokas A."/>
            <person name="Rosa C.A."/>
            <person name="Scheuner C."/>
            <person name="Sibirny A.A."/>
            <person name="Slot J.C."/>
            <person name="Stielow J.B."/>
            <person name="Sun H."/>
            <person name="Kurtzman C.P."/>
            <person name="Blackwell M."/>
            <person name="Grigoriev I.V."/>
            <person name="Jeffries T.W."/>
        </authorList>
    </citation>
    <scope>NUCLEOTIDE SEQUENCE [LARGE SCALE GENOMIC DNA]</scope>
    <source>
        <strain evidence="3">NRRL Y-2460</strain>
    </source>
</reference>
<sequence length="606" mass="71250">MGINYYGTKAQDDELKNYDFSPYTKKSRIIYSNRFKVQAVPGKALKFYYLVMLLAITALFYFLLFGTVLVDGGIFMQLETSQIKTSPELFVELNEKYFNQTFEFDNSDKYNPHFIEKKIKTTEEEQRFDPLLYQPKMIMSYRTLAALNNTMAQSNDINTTLELNPQLFQAKLILQTNFLEQKWSHGINNYTLTLLSNNDNKKIQENNSDIDLRTQFFHPAKTHSSTIQSFLETEEAQEANLTLDYFRKNSYYKNTETEDGTMEMVRYCNISTPYHNVIKSVSWPIDVTTNWDIGDTLDDELETDFFQNLTNAVVFMNNSKRFITEKKTFVDYETAVEKVLKYSIEKIMKINRTCNIFYCIYFPLALMVPIYLMINDYLFLKFNSEEYLKIVKVILKIAVVYEFLIGITDIVIYVFHITSLTCVISHIPEFLEYSKELKNLFPQIFIGSKFGLASNLLVNKSASHCLILAIIGFSIVEAIATINQIDDENHLNAALVHKFEEFKLDPVELKHKHDAEKYKIIEKIYMEFWYLDHGLLNEFDKDFVNEWLLAKKNFYFYGKCFMNYMGKKKGEEKFMYELFKDIKEVGNDLIEHVSDDCDFIKKKLNI</sequence>
<keyword evidence="1" id="KW-0812">Transmembrane</keyword>
<organism evidence="2 3">
    <name type="scientific">Pachysolen tannophilus NRRL Y-2460</name>
    <dbReference type="NCBI Taxonomy" id="669874"/>
    <lineage>
        <taxon>Eukaryota</taxon>
        <taxon>Fungi</taxon>
        <taxon>Dikarya</taxon>
        <taxon>Ascomycota</taxon>
        <taxon>Saccharomycotina</taxon>
        <taxon>Pichiomycetes</taxon>
        <taxon>Pachysolenaceae</taxon>
        <taxon>Pachysolen</taxon>
    </lineage>
</organism>
<evidence type="ECO:0000313" key="2">
    <source>
        <dbReference type="EMBL" id="ODV97253.1"/>
    </source>
</evidence>
<feature type="transmembrane region" description="Helical" evidence="1">
    <location>
        <begin position="394"/>
        <end position="415"/>
    </location>
</feature>
<evidence type="ECO:0000256" key="1">
    <source>
        <dbReference type="SAM" id="Phobius"/>
    </source>
</evidence>
<protein>
    <submittedName>
        <fullName evidence="2">Uncharacterized protein</fullName>
    </submittedName>
</protein>
<feature type="transmembrane region" description="Helical" evidence="1">
    <location>
        <begin position="356"/>
        <end position="374"/>
    </location>
</feature>
<feature type="transmembrane region" description="Helical" evidence="1">
    <location>
        <begin position="47"/>
        <end position="70"/>
    </location>
</feature>
<keyword evidence="1" id="KW-1133">Transmembrane helix</keyword>
<accession>A0A1E4TZQ3</accession>
<gene>
    <name evidence="2" type="ORF">PACTADRAFT_1824</name>
</gene>
<keyword evidence="1" id="KW-0472">Membrane</keyword>
<dbReference type="Proteomes" id="UP000094236">
    <property type="component" value="Unassembled WGS sequence"/>
</dbReference>
<evidence type="ECO:0000313" key="3">
    <source>
        <dbReference type="Proteomes" id="UP000094236"/>
    </source>
</evidence>